<evidence type="ECO:0000256" key="1">
    <source>
        <dbReference type="ARBA" id="ARBA00001974"/>
    </source>
</evidence>
<dbReference type="SUPFAM" id="SSF56645">
    <property type="entry name" value="Acyl-CoA dehydrogenase NM domain-like"/>
    <property type="match status" value="1"/>
</dbReference>
<protein>
    <submittedName>
        <fullName evidence="7">Acyl-CoA dehydrogenase</fullName>
    </submittedName>
</protein>
<dbReference type="EMBL" id="VASG01000001">
    <property type="protein sequence ID" value="TLP77623.1"/>
    <property type="molecule type" value="Genomic_DNA"/>
</dbReference>
<dbReference type="InterPro" id="IPR046373">
    <property type="entry name" value="Acyl-CoA_Oxase/DH_mid-dom_sf"/>
</dbReference>
<evidence type="ECO:0000313" key="7">
    <source>
        <dbReference type="EMBL" id="TLP77623.1"/>
    </source>
</evidence>
<dbReference type="InterPro" id="IPR036250">
    <property type="entry name" value="AcylCo_DH-like_C"/>
</dbReference>
<sequence length="373" mass="40188">MHNDMPNDAQRLAVASFRTFLQREVLPVVRESRDRPIPKGHMRELTQGLAEFGLPGASLSEEQGGLGLARHTEAMLFEELARVSADVALCVKTNKAIAAFLAALPPQQAAAGERYLPDILSGRGFGAFCLDEAETAGTVTARREGDEFVLDGEQAWVANGRYADFVVLAARIEDGSCIHLLVERRAHGFVARNSERIALNSHSTAQICFSGTRVPASQLLGAELRDSLRALTAARIDTGLLGVGLMRAALDLCLECAGRREDASMTLAAPLAQMATLVDAARLLCLRAYELLDDGQACDLQVAMAKWYAGEMAVRVCRDAVQLHGADGLARAFDVERLAREAIALPLCEGSTEWHQRLIAQSLLGDAASLQTP</sequence>
<dbReference type="SUPFAM" id="SSF47203">
    <property type="entry name" value="Acyl-CoA dehydrogenase C-terminal domain-like"/>
    <property type="match status" value="1"/>
</dbReference>
<dbReference type="Pfam" id="PF00441">
    <property type="entry name" value="Acyl-CoA_dh_1"/>
    <property type="match status" value="1"/>
</dbReference>
<evidence type="ECO:0000259" key="5">
    <source>
        <dbReference type="Pfam" id="PF00441"/>
    </source>
</evidence>
<evidence type="ECO:0000313" key="8">
    <source>
        <dbReference type="Proteomes" id="UP000307510"/>
    </source>
</evidence>
<evidence type="ECO:0000256" key="3">
    <source>
        <dbReference type="ARBA" id="ARBA00022630"/>
    </source>
</evidence>
<evidence type="ECO:0000256" key="2">
    <source>
        <dbReference type="ARBA" id="ARBA00009347"/>
    </source>
</evidence>
<dbReference type="Gene3D" id="1.10.540.10">
    <property type="entry name" value="Acyl-CoA dehydrogenase/oxidase, N-terminal domain"/>
    <property type="match status" value="1"/>
</dbReference>
<keyword evidence="3" id="KW-0285">Flavoprotein</keyword>
<dbReference type="InterPro" id="IPR009075">
    <property type="entry name" value="AcylCo_DH/oxidase_C"/>
</dbReference>
<gene>
    <name evidence="7" type="ORF">FEA48_00050</name>
</gene>
<feature type="domain" description="Acyl-CoA dehydrogenase/oxidase N-terminal" evidence="6">
    <location>
        <begin position="8"/>
        <end position="122"/>
    </location>
</feature>
<keyword evidence="4" id="KW-0274">FAD</keyword>
<feature type="domain" description="Acyl-CoA dehydrogenase/oxidase C-terminal" evidence="5">
    <location>
        <begin position="228"/>
        <end position="364"/>
    </location>
</feature>
<comment type="similarity">
    <text evidence="2">Belongs to the acyl-CoA dehydrogenase family.</text>
</comment>
<dbReference type="Proteomes" id="UP000307510">
    <property type="component" value="Unassembled WGS sequence"/>
</dbReference>
<accession>A0A5R9AG84</accession>
<dbReference type="GO" id="GO:0050660">
    <property type="term" value="F:flavin adenine dinucleotide binding"/>
    <property type="evidence" value="ECO:0007669"/>
    <property type="project" value="InterPro"/>
</dbReference>
<proteinExistence type="inferred from homology"/>
<dbReference type="PANTHER" id="PTHR43884">
    <property type="entry name" value="ACYL-COA DEHYDROGENASE"/>
    <property type="match status" value="1"/>
</dbReference>
<dbReference type="GO" id="GO:0003995">
    <property type="term" value="F:acyl-CoA dehydrogenase activity"/>
    <property type="evidence" value="ECO:0007669"/>
    <property type="project" value="TreeGrafter"/>
</dbReference>
<dbReference type="InterPro" id="IPR013786">
    <property type="entry name" value="AcylCoA_DH/ox_N"/>
</dbReference>
<dbReference type="Gene3D" id="1.20.140.10">
    <property type="entry name" value="Butyryl-CoA Dehydrogenase, subunit A, domain 3"/>
    <property type="match status" value="1"/>
</dbReference>
<dbReference type="Pfam" id="PF02771">
    <property type="entry name" value="Acyl-CoA_dh_N"/>
    <property type="match status" value="1"/>
</dbReference>
<dbReference type="InterPro" id="IPR009100">
    <property type="entry name" value="AcylCoA_DH/oxidase_NM_dom_sf"/>
</dbReference>
<comment type="cofactor">
    <cofactor evidence="1">
        <name>FAD</name>
        <dbReference type="ChEBI" id="CHEBI:57692"/>
    </cofactor>
</comment>
<dbReference type="AlphaFoldDB" id="A0A5R9AG84"/>
<comment type="caution">
    <text evidence="7">The sequence shown here is derived from an EMBL/GenBank/DDBJ whole genome shotgun (WGS) entry which is preliminary data.</text>
</comment>
<dbReference type="RefSeq" id="WP_138212000.1">
    <property type="nucleotide sequence ID" value="NZ_VASG01000001.1"/>
</dbReference>
<evidence type="ECO:0000259" key="6">
    <source>
        <dbReference type="Pfam" id="PF02771"/>
    </source>
</evidence>
<dbReference type="Gene3D" id="2.40.110.10">
    <property type="entry name" value="Butyryl-CoA Dehydrogenase, subunit A, domain 2"/>
    <property type="match status" value="1"/>
</dbReference>
<name>A0A5R9AG84_PSENT</name>
<reference evidence="7 8" key="1">
    <citation type="submission" date="2019-05" db="EMBL/GenBank/DDBJ databases">
        <authorList>
            <person name="Moore K."/>
            <person name="O'Neill P."/>
            <person name="Farbos A."/>
            <person name="Studholme D.J."/>
        </authorList>
    </citation>
    <scope>NUCLEOTIDE SEQUENCE [LARGE SCALE GENOMIC DNA]</scope>
    <source>
        <strain evidence="7 8">DSM 9128</strain>
    </source>
</reference>
<dbReference type="InterPro" id="IPR037069">
    <property type="entry name" value="AcylCoA_DH/ox_N_sf"/>
</dbReference>
<organism evidence="7 8">
    <name type="scientific">Pseudomonas nitroreducens</name>
    <dbReference type="NCBI Taxonomy" id="46680"/>
    <lineage>
        <taxon>Bacteria</taxon>
        <taxon>Pseudomonadati</taxon>
        <taxon>Pseudomonadota</taxon>
        <taxon>Gammaproteobacteria</taxon>
        <taxon>Pseudomonadales</taxon>
        <taxon>Pseudomonadaceae</taxon>
        <taxon>Pseudomonas</taxon>
    </lineage>
</organism>
<dbReference type="PANTHER" id="PTHR43884:SF12">
    <property type="entry name" value="ISOVALERYL-COA DEHYDROGENASE, MITOCHONDRIAL-RELATED"/>
    <property type="match status" value="1"/>
</dbReference>
<reference evidence="8" key="2">
    <citation type="submission" date="2019-06" db="EMBL/GenBank/DDBJ databases">
        <title>AzeR, a transcriptional regulator that responds to azelaic acid in Pseudomonas nitroreducens.</title>
        <authorList>
            <person name="Bez C."/>
            <person name="Javvadi S.G."/>
            <person name="Bertani I."/>
            <person name="Devescovi G."/>
            <person name="Studholme D.J."/>
            <person name="Geller A."/>
            <person name="Levy A."/>
            <person name="Venturi V."/>
        </authorList>
    </citation>
    <scope>NUCLEOTIDE SEQUENCE [LARGE SCALE GENOMIC DNA]</scope>
    <source>
        <strain evidence="8">DSM 9128</strain>
    </source>
</reference>
<evidence type="ECO:0000256" key="4">
    <source>
        <dbReference type="ARBA" id="ARBA00022827"/>
    </source>
</evidence>